<sequence>MARELLLLESSDWQFLITTWSARDYAENRIALHYENFTRLYNMANTYANGQNVDEGEWHFLGSIEANDDLFEEIYYFFNLWFLNTFYLSHKFLHKKVEYVAKNHHLLFLLVDY</sequence>
<name>A0A0F9RSL1_9ZZZZ</name>
<comment type="caution">
    <text evidence="2">The sequence shown here is derived from an EMBL/GenBank/DDBJ whole genome shotgun (WGS) entry which is preliminary data.</text>
</comment>
<reference evidence="2" key="1">
    <citation type="journal article" date="2015" name="Nature">
        <title>Complex archaea that bridge the gap between prokaryotes and eukaryotes.</title>
        <authorList>
            <person name="Spang A."/>
            <person name="Saw J.H."/>
            <person name="Jorgensen S.L."/>
            <person name="Zaremba-Niedzwiedzka K."/>
            <person name="Martijn J."/>
            <person name="Lind A.E."/>
            <person name="van Eijk R."/>
            <person name="Schleper C."/>
            <person name="Guy L."/>
            <person name="Ettema T.J."/>
        </authorList>
    </citation>
    <scope>NUCLEOTIDE SEQUENCE</scope>
</reference>
<dbReference type="InterPro" id="IPR037090">
    <property type="entry name" value="57_glycoside_trans_central"/>
</dbReference>
<evidence type="ECO:0000313" key="2">
    <source>
        <dbReference type="EMBL" id="KKN27976.1"/>
    </source>
</evidence>
<dbReference type="Gene3D" id="1.20.1430.10">
    <property type="entry name" value="Families 57/38 glycoside transferase, middle domain"/>
    <property type="match status" value="1"/>
</dbReference>
<feature type="domain" description="1,4-alpha-glucan branching enzyme C-terminal" evidence="1">
    <location>
        <begin position="1"/>
        <end position="76"/>
    </location>
</feature>
<proteinExistence type="predicted"/>
<dbReference type="AlphaFoldDB" id="A0A0F9RSL1"/>
<evidence type="ECO:0000259" key="1">
    <source>
        <dbReference type="Pfam" id="PF09210"/>
    </source>
</evidence>
<dbReference type="SUPFAM" id="SSF88688">
    <property type="entry name" value="Families 57/38 glycoside transferase middle domain"/>
    <property type="match status" value="1"/>
</dbReference>
<accession>A0A0F9RSL1</accession>
<dbReference type="Pfam" id="PF09210">
    <property type="entry name" value="BE_C"/>
    <property type="match status" value="1"/>
</dbReference>
<gene>
    <name evidence="2" type="ORF">LCGC14_0859010</name>
</gene>
<dbReference type="EMBL" id="LAZR01002600">
    <property type="protein sequence ID" value="KKN27976.1"/>
    <property type="molecule type" value="Genomic_DNA"/>
</dbReference>
<organism evidence="2">
    <name type="scientific">marine sediment metagenome</name>
    <dbReference type="NCBI Taxonomy" id="412755"/>
    <lineage>
        <taxon>unclassified sequences</taxon>
        <taxon>metagenomes</taxon>
        <taxon>ecological metagenomes</taxon>
    </lineage>
</organism>
<dbReference type="InterPro" id="IPR028995">
    <property type="entry name" value="Glyco_hydro_57/38_cen_sf"/>
</dbReference>
<dbReference type="InterPro" id="IPR015293">
    <property type="entry name" value="BE_C"/>
</dbReference>
<protein>
    <recommendedName>
        <fullName evidence="1">1,4-alpha-glucan branching enzyme C-terminal domain-containing protein</fullName>
    </recommendedName>
</protein>